<proteinExistence type="predicted"/>
<reference evidence="2" key="2">
    <citation type="submission" date="2020-10" db="UniProtKB">
        <authorList>
            <consortium name="WormBaseParasite"/>
        </authorList>
    </citation>
    <scope>IDENTIFICATION</scope>
</reference>
<keyword evidence="1" id="KW-1185">Reference proteome</keyword>
<evidence type="ECO:0000313" key="2">
    <source>
        <dbReference type="WBParaSite" id="Pan_g11081.t1"/>
    </source>
</evidence>
<organism evidence="1 2">
    <name type="scientific">Panagrellus redivivus</name>
    <name type="common">Microworm</name>
    <dbReference type="NCBI Taxonomy" id="6233"/>
    <lineage>
        <taxon>Eukaryota</taxon>
        <taxon>Metazoa</taxon>
        <taxon>Ecdysozoa</taxon>
        <taxon>Nematoda</taxon>
        <taxon>Chromadorea</taxon>
        <taxon>Rhabditida</taxon>
        <taxon>Tylenchina</taxon>
        <taxon>Panagrolaimomorpha</taxon>
        <taxon>Panagrolaimoidea</taxon>
        <taxon>Panagrolaimidae</taxon>
        <taxon>Panagrellus</taxon>
    </lineage>
</organism>
<name>A0A7E4ZQH8_PANRE</name>
<dbReference type="Proteomes" id="UP000492821">
    <property type="component" value="Unassembled WGS sequence"/>
</dbReference>
<accession>A0A7E4ZQH8</accession>
<sequence>MILKYVRTFLAHAGPSISHDRPLKNYSKPKRSLQWTISDLNKTPLMETRPDETMDLFMIRKNVRTYLAHAAPSIVLNCLLKNDYKPTETLQIFLMGLRNLVKSTFEASVMVTTSAILPMKRRNVNYIRCLS</sequence>
<protein>
    <submittedName>
        <fullName evidence="2">BLM10_mid domain-containing protein</fullName>
    </submittedName>
</protein>
<reference evidence="1" key="1">
    <citation type="journal article" date="2013" name="Genetics">
        <title>The draft genome and transcriptome of Panagrellus redivivus are shaped by the harsh demands of a free-living lifestyle.</title>
        <authorList>
            <person name="Srinivasan J."/>
            <person name="Dillman A.R."/>
            <person name="Macchietto M.G."/>
            <person name="Heikkinen L."/>
            <person name="Lakso M."/>
            <person name="Fracchia K.M."/>
            <person name="Antoshechkin I."/>
            <person name="Mortazavi A."/>
            <person name="Wong G."/>
            <person name="Sternberg P.W."/>
        </authorList>
    </citation>
    <scope>NUCLEOTIDE SEQUENCE [LARGE SCALE GENOMIC DNA]</scope>
    <source>
        <strain evidence="1">MT8872</strain>
    </source>
</reference>
<evidence type="ECO:0000313" key="1">
    <source>
        <dbReference type="Proteomes" id="UP000492821"/>
    </source>
</evidence>
<dbReference type="WBParaSite" id="Pan_g11081.t1">
    <property type="protein sequence ID" value="Pan_g11081.t1"/>
    <property type="gene ID" value="Pan_g11081"/>
</dbReference>
<dbReference type="AlphaFoldDB" id="A0A7E4ZQH8"/>